<name>A0A5C8NQG7_9BURK</name>
<sequence length="92" mass="9886">MTKTTTITTDEVIAALVNSIATEVDRIDAATKPAHSKHLSRARYRPTASLLSLKAFIEKAIGFASAAELRAAAADLRSFDDETAAIIEKAQR</sequence>
<dbReference type="EMBL" id="VDUY01000008">
    <property type="protein sequence ID" value="TXL63562.1"/>
    <property type="molecule type" value="Genomic_DNA"/>
</dbReference>
<comment type="caution">
    <text evidence="1">The sequence shown here is derived from an EMBL/GenBank/DDBJ whole genome shotgun (WGS) entry which is preliminary data.</text>
</comment>
<keyword evidence="2" id="KW-1185">Reference proteome</keyword>
<dbReference type="AlphaFoldDB" id="A0A5C8NQG7"/>
<gene>
    <name evidence="1" type="ORF">FHP08_17150</name>
</gene>
<protein>
    <submittedName>
        <fullName evidence="1">Uncharacterized protein</fullName>
    </submittedName>
</protein>
<reference evidence="1 2" key="1">
    <citation type="submission" date="2019-06" db="EMBL/GenBank/DDBJ databases">
        <title>Quisquiliibacterium sp. nov., isolated from a maize field.</title>
        <authorList>
            <person name="Lin S.-Y."/>
            <person name="Tsai C.-F."/>
            <person name="Young C.-C."/>
        </authorList>
    </citation>
    <scope>NUCLEOTIDE SEQUENCE [LARGE SCALE GENOMIC DNA]</scope>
    <source>
        <strain evidence="1 2">CC-CFT501</strain>
    </source>
</reference>
<evidence type="ECO:0000313" key="1">
    <source>
        <dbReference type="EMBL" id="TXL63562.1"/>
    </source>
</evidence>
<evidence type="ECO:0000313" key="2">
    <source>
        <dbReference type="Proteomes" id="UP000321548"/>
    </source>
</evidence>
<organism evidence="1 2">
    <name type="scientific">Zeimonas arvi</name>
    <dbReference type="NCBI Taxonomy" id="2498847"/>
    <lineage>
        <taxon>Bacteria</taxon>
        <taxon>Pseudomonadati</taxon>
        <taxon>Pseudomonadota</taxon>
        <taxon>Betaproteobacteria</taxon>
        <taxon>Burkholderiales</taxon>
        <taxon>Burkholderiaceae</taxon>
        <taxon>Zeimonas</taxon>
    </lineage>
</organism>
<proteinExistence type="predicted"/>
<dbReference type="RefSeq" id="WP_147705716.1">
    <property type="nucleotide sequence ID" value="NZ_VDUY01000008.1"/>
</dbReference>
<accession>A0A5C8NQG7</accession>
<dbReference type="Proteomes" id="UP000321548">
    <property type="component" value="Unassembled WGS sequence"/>
</dbReference>